<gene>
    <name evidence="1" type="ORF">HBO26_12665</name>
</gene>
<proteinExistence type="predicted"/>
<name>A0AB36CY93_9PSED</name>
<protein>
    <recommendedName>
        <fullName evidence="3">HEPN domain-containing protein</fullName>
    </recommendedName>
</protein>
<reference evidence="1 2" key="1">
    <citation type="journal article" date="2020" name="Front. Microbiol.">
        <title>Genetic Organization of the aprX-lipA2 Operon Affects the Proteolytic Potential of Pseudomonas Species in Milk.</title>
        <authorList>
            <person name="Maier C."/>
            <person name="Huptas C."/>
            <person name="von Neubeck M."/>
            <person name="Scherer S."/>
            <person name="Wenning M."/>
            <person name="Lucking G."/>
        </authorList>
    </citation>
    <scope>NUCLEOTIDE SEQUENCE [LARGE SCALE GENOMIC DNA]</scope>
    <source>
        <strain evidence="1 2">WS 5114</strain>
    </source>
</reference>
<evidence type="ECO:0000313" key="2">
    <source>
        <dbReference type="Proteomes" id="UP000548707"/>
    </source>
</evidence>
<organism evidence="1 2">
    <name type="scientific">Pseudomonas mandelii</name>
    <dbReference type="NCBI Taxonomy" id="75612"/>
    <lineage>
        <taxon>Bacteria</taxon>
        <taxon>Pseudomonadati</taxon>
        <taxon>Pseudomonadota</taxon>
        <taxon>Gammaproteobacteria</taxon>
        <taxon>Pseudomonadales</taxon>
        <taxon>Pseudomonadaceae</taxon>
        <taxon>Pseudomonas</taxon>
    </lineage>
</organism>
<accession>A0AB36CY93</accession>
<dbReference type="EMBL" id="JAAQXV010000004">
    <property type="protein sequence ID" value="NMZ80145.1"/>
    <property type="molecule type" value="Genomic_DNA"/>
</dbReference>
<sequence>MEDLTLSLGSENIQYRGAGKQTRGFLTVIPFGHLMAEYYRHTAGLGTMILFNSRFRREMDNSGYRPPTKHAKVNSAIIRCLRDTGDGDYVAARLAARHRLVPQFLWSAEQALEKYLKGILTLHRVSALTIGHDISKALTLIEKELGFEIPLTLRQKEVFEAIAEWDSDRYFLNHVGVMGHELHYLDQMVWRIRQYCQPLDVMHYADEPSRAVLEQNVKAIQGRELTAPREGDLVGGRLEQMLVDKNDPARSALVWKNLMFSTSTRKKVSRRNHMHMSNAPLWLDPDLIDDVAKLLKVPKPLQEEYRQLAKRRALGQD</sequence>
<dbReference type="AlphaFoldDB" id="A0AB36CY93"/>
<comment type="caution">
    <text evidence="1">The sequence shown here is derived from an EMBL/GenBank/DDBJ whole genome shotgun (WGS) entry which is preliminary data.</text>
</comment>
<evidence type="ECO:0000313" key="1">
    <source>
        <dbReference type="EMBL" id="NMZ80145.1"/>
    </source>
</evidence>
<dbReference type="RefSeq" id="WP_169857280.1">
    <property type="nucleotide sequence ID" value="NZ_JAAQXV010000004.1"/>
</dbReference>
<evidence type="ECO:0008006" key="3">
    <source>
        <dbReference type="Google" id="ProtNLM"/>
    </source>
</evidence>
<dbReference type="Proteomes" id="UP000548707">
    <property type="component" value="Unassembled WGS sequence"/>
</dbReference>
<dbReference type="SUPFAM" id="SSF81593">
    <property type="entry name" value="Nucleotidyltransferase substrate binding subunit/domain"/>
    <property type="match status" value="1"/>
</dbReference>
<dbReference type="Gene3D" id="1.20.120.330">
    <property type="entry name" value="Nucleotidyltransferases domain 2"/>
    <property type="match status" value="1"/>
</dbReference>